<feature type="region of interest" description="Disordered" evidence="9">
    <location>
        <begin position="350"/>
        <end position="371"/>
    </location>
</feature>
<evidence type="ECO:0000256" key="9">
    <source>
        <dbReference type="SAM" id="MobiDB-lite"/>
    </source>
</evidence>
<feature type="transmembrane region" description="Helical" evidence="10">
    <location>
        <begin position="179"/>
        <end position="205"/>
    </location>
</feature>
<dbReference type="GO" id="GO:0005886">
    <property type="term" value="C:plasma membrane"/>
    <property type="evidence" value="ECO:0007669"/>
    <property type="project" value="UniProtKB-SubCell"/>
</dbReference>
<comment type="subcellular location">
    <subcellularLocation>
        <location evidence="1">Cell membrane</location>
        <topology evidence="1">Multi-pass membrane protein</topology>
    </subcellularLocation>
</comment>
<evidence type="ECO:0000256" key="7">
    <source>
        <dbReference type="ARBA" id="ARBA00023170"/>
    </source>
</evidence>
<dbReference type="Proteomes" id="UP000762676">
    <property type="component" value="Unassembled WGS sequence"/>
</dbReference>
<feature type="transmembrane region" description="Helical" evidence="10">
    <location>
        <begin position="26"/>
        <end position="48"/>
    </location>
</feature>
<evidence type="ECO:0000256" key="3">
    <source>
        <dbReference type="ARBA" id="ARBA00022692"/>
    </source>
</evidence>
<proteinExistence type="predicted"/>
<evidence type="ECO:0000256" key="6">
    <source>
        <dbReference type="ARBA" id="ARBA00023136"/>
    </source>
</evidence>
<feature type="transmembrane region" description="Helical" evidence="10">
    <location>
        <begin position="100"/>
        <end position="118"/>
    </location>
</feature>
<keyword evidence="4 10" id="KW-1133">Transmembrane helix</keyword>
<dbReference type="PROSITE" id="PS50262">
    <property type="entry name" value="G_PROTEIN_RECEP_F1_2"/>
    <property type="match status" value="1"/>
</dbReference>
<dbReference type="InterPro" id="IPR000276">
    <property type="entry name" value="GPCR_Rhodpsn"/>
</dbReference>
<keyword evidence="5" id="KW-0297">G-protein coupled receptor</keyword>
<keyword evidence="6 10" id="KW-0472">Membrane</keyword>
<organism evidence="12 13">
    <name type="scientific">Elysia marginata</name>
    <dbReference type="NCBI Taxonomy" id="1093978"/>
    <lineage>
        <taxon>Eukaryota</taxon>
        <taxon>Metazoa</taxon>
        <taxon>Spiralia</taxon>
        <taxon>Lophotrochozoa</taxon>
        <taxon>Mollusca</taxon>
        <taxon>Gastropoda</taxon>
        <taxon>Heterobranchia</taxon>
        <taxon>Euthyneura</taxon>
        <taxon>Panpulmonata</taxon>
        <taxon>Sacoglossa</taxon>
        <taxon>Placobranchoidea</taxon>
        <taxon>Plakobranchidae</taxon>
        <taxon>Elysia</taxon>
    </lineage>
</organism>
<comment type="caution">
    <text evidence="12">The sequence shown here is derived from an EMBL/GenBank/DDBJ whole genome shotgun (WGS) entry which is preliminary data.</text>
</comment>
<feature type="transmembrane region" description="Helical" evidence="10">
    <location>
        <begin position="60"/>
        <end position="80"/>
    </location>
</feature>
<feature type="transmembrane region" description="Helical" evidence="10">
    <location>
        <begin position="139"/>
        <end position="159"/>
    </location>
</feature>
<feature type="domain" description="G-protein coupled receptors family 1 profile" evidence="11">
    <location>
        <begin position="39"/>
        <end position="310"/>
    </location>
</feature>
<evidence type="ECO:0000256" key="4">
    <source>
        <dbReference type="ARBA" id="ARBA00022989"/>
    </source>
</evidence>
<dbReference type="GO" id="GO:0004930">
    <property type="term" value="F:G protein-coupled receptor activity"/>
    <property type="evidence" value="ECO:0007669"/>
    <property type="project" value="UniProtKB-KW"/>
</dbReference>
<dbReference type="CDD" id="cd00637">
    <property type="entry name" value="7tm_classA_rhodopsin-like"/>
    <property type="match status" value="1"/>
</dbReference>
<name>A0AAV4HWV1_9GAST</name>
<keyword evidence="8" id="KW-0807">Transducer</keyword>
<evidence type="ECO:0000256" key="2">
    <source>
        <dbReference type="ARBA" id="ARBA00022475"/>
    </source>
</evidence>
<evidence type="ECO:0000313" key="13">
    <source>
        <dbReference type="Proteomes" id="UP000762676"/>
    </source>
</evidence>
<reference evidence="12 13" key="1">
    <citation type="journal article" date="2021" name="Elife">
        <title>Chloroplast acquisition without the gene transfer in kleptoplastic sea slugs, Plakobranchus ocellatus.</title>
        <authorList>
            <person name="Maeda T."/>
            <person name="Takahashi S."/>
            <person name="Yoshida T."/>
            <person name="Shimamura S."/>
            <person name="Takaki Y."/>
            <person name="Nagai Y."/>
            <person name="Toyoda A."/>
            <person name="Suzuki Y."/>
            <person name="Arimoto A."/>
            <person name="Ishii H."/>
            <person name="Satoh N."/>
            <person name="Nishiyama T."/>
            <person name="Hasebe M."/>
            <person name="Maruyama T."/>
            <person name="Minagawa J."/>
            <person name="Obokata J."/>
            <person name="Shigenobu S."/>
        </authorList>
    </citation>
    <scope>NUCLEOTIDE SEQUENCE [LARGE SCALE GENOMIC DNA]</scope>
</reference>
<keyword evidence="2" id="KW-1003">Cell membrane</keyword>
<accession>A0AAV4HWV1</accession>
<evidence type="ECO:0000313" key="12">
    <source>
        <dbReference type="EMBL" id="GFS02669.1"/>
    </source>
</evidence>
<dbReference type="Pfam" id="PF00001">
    <property type="entry name" value="7tm_1"/>
    <property type="match status" value="1"/>
</dbReference>
<dbReference type="EMBL" id="BMAT01002244">
    <property type="protein sequence ID" value="GFS02669.1"/>
    <property type="molecule type" value="Genomic_DNA"/>
</dbReference>
<dbReference type="AlphaFoldDB" id="A0AAV4HWV1"/>
<evidence type="ECO:0000259" key="11">
    <source>
        <dbReference type="PROSITE" id="PS50262"/>
    </source>
</evidence>
<evidence type="ECO:0000256" key="1">
    <source>
        <dbReference type="ARBA" id="ARBA00004651"/>
    </source>
</evidence>
<dbReference type="InterPro" id="IPR017452">
    <property type="entry name" value="GPCR_Rhodpsn_7TM"/>
</dbReference>
<evidence type="ECO:0000256" key="10">
    <source>
        <dbReference type="SAM" id="Phobius"/>
    </source>
</evidence>
<dbReference type="SUPFAM" id="SSF81321">
    <property type="entry name" value="Family A G protein-coupled receptor-like"/>
    <property type="match status" value="1"/>
</dbReference>
<dbReference type="PANTHER" id="PTHR22752">
    <property type="entry name" value="G PROTEIN-COUPLED RECEPTOR"/>
    <property type="match status" value="1"/>
</dbReference>
<keyword evidence="13" id="KW-1185">Reference proteome</keyword>
<protein>
    <submittedName>
        <fullName evidence="12">Melanin-concentrating hormone receptor 2</fullName>
    </submittedName>
</protein>
<gene>
    <name evidence="12" type="ORF">ElyMa_001129100</name>
</gene>
<evidence type="ECO:0000256" key="5">
    <source>
        <dbReference type="ARBA" id="ARBA00023040"/>
    </source>
</evidence>
<keyword evidence="3 10" id="KW-0812">Transmembrane</keyword>
<keyword evidence="7 12" id="KW-0675">Receptor</keyword>
<dbReference type="Gene3D" id="1.20.1070.10">
    <property type="entry name" value="Rhodopsin 7-helix transmembrane proteins"/>
    <property type="match status" value="1"/>
</dbReference>
<sequence length="530" mass="59426">MASSSPGLNYTAGNSTADDVGRGPRAAFLLIFAVVTFIGDVFLLTITLRSPHRKIVQNILIANMCAVGLVDCACNMSIVFGSVTSNQWKFGRAVCKVNAFFMSFVAVHVCMMLSAFSLDRYLMLRFSSKYESWFSSYKVVAVLTCLWLYSVIFSIPYTTDSVPLIFQDQIHICGVAGETPLIFVCISLLVCYVCPVLMTVLFIVAHSRLTCKLQFVQKNKNIEKPYTQIDKEDKEGTTVLCSPKSFHSTHLPPILFTLWIILKMPFVIRNHIQQFEHSIKRDSPESFSWKVDTIFLWMRFLNTAFFPCLVLLCKKELWQNIKDCCLCRRSNAVVDVKNIFLESKNSVVSKTDDNDRSLAKKEDKKVSEKEIDPPTVAPDANAFTVPVLFATSTGICIEESPCRKRSQAKGRNEDVYFLANLTHKKGKTLDISYSEYDCPQEFVGDTSDYESSCDVDLYSISQPVSIRNVQESLHANKRRTVSNPDIKSCAHFQQMNPETKTGSFPKSSVADSGLDLTGVQSLAAFTSATK</sequence>
<evidence type="ECO:0000256" key="8">
    <source>
        <dbReference type="ARBA" id="ARBA00023224"/>
    </source>
</evidence>